<reference evidence="4" key="1">
    <citation type="submission" date="2025-08" db="UniProtKB">
        <authorList>
            <consortium name="RefSeq"/>
        </authorList>
    </citation>
    <scope>IDENTIFICATION</scope>
</reference>
<dbReference type="OrthoDB" id="19923at2759"/>
<organism evidence="3 4">
    <name type="scientific">Biomphalaria glabrata</name>
    <name type="common">Bloodfluke planorb</name>
    <name type="synonym">Freshwater snail</name>
    <dbReference type="NCBI Taxonomy" id="6526"/>
    <lineage>
        <taxon>Eukaryota</taxon>
        <taxon>Metazoa</taxon>
        <taxon>Spiralia</taxon>
        <taxon>Lophotrochozoa</taxon>
        <taxon>Mollusca</taxon>
        <taxon>Gastropoda</taxon>
        <taxon>Heterobranchia</taxon>
        <taxon>Euthyneura</taxon>
        <taxon>Panpulmonata</taxon>
        <taxon>Hygrophila</taxon>
        <taxon>Lymnaeoidea</taxon>
        <taxon>Planorbidae</taxon>
        <taxon>Biomphalaria</taxon>
    </lineage>
</organism>
<dbReference type="GO" id="GO:0005737">
    <property type="term" value="C:cytoplasm"/>
    <property type="evidence" value="ECO:0007669"/>
    <property type="project" value="TreeGrafter"/>
</dbReference>
<keyword evidence="3" id="KW-1185">Reference proteome</keyword>
<feature type="compositionally biased region" description="Polar residues" evidence="1">
    <location>
        <begin position="862"/>
        <end position="879"/>
    </location>
</feature>
<feature type="region of interest" description="Disordered" evidence="1">
    <location>
        <begin position="361"/>
        <end position="392"/>
    </location>
</feature>
<dbReference type="InterPro" id="IPR000198">
    <property type="entry name" value="RhoGAP_dom"/>
</dbReference>
<dbReference type="PANTHER" id="PTHR45808">
    <property type="entry name" value="RHO GTPASE-ACTIVATING PROTEIN 68F"/>
    <property type="match status" value="1"/>
</dbReference>
<dbReference type="GO" id="GO:0005096">
    <property type="term" value="F:GTPase activator activity"/>
    <property type="evidence" value="ECO:0007669"/>
    <property type="project" value="TreeGrafter"/>
</dbReference>
<evidence type="ECO:0000313" key="4">
    <source>
        <dbReference type="RefSeq" id="XP_055887761.1"/>
    </source>
</evidence>
<dbReference type="Pfam" id="PF00620">
    <property type="entry name" value="RhoGAP"/>
    <property type="match status" value="1"/>
</dbReference>
<evidence type="ECO:0000256" key="1">
    <source>
        <dbReference type="SAM" id="MobiDB-lite"/>
    </source>
</evidence>
<feature type="region of interest" description="Disordered" evidence="1">
    <location>
        <begin position="181"/>
        <end position="216"/>
    </location>
</feature>
<dbReference type="PROSITE" id="PS50238">
    <property type="entry name" value="RHOGAP"/>
    <property type="match status" value="1"/>
</dbReference>
<dbReference type="RefSeq" id="XP_055887761.1">
    <property type="nucleotide sequence ID" value="XM_056031786.1"/>
</dbReference>
<feature type="region of interest" description="Disordered" evidence="1">
    <location>
        <begin position="13"/>
        <end position="145"/>
    </location>
</feature>
<dbReference type="Proteomes" id="UP001165740">
    <property type="component" value="Chromosome 6"/>
</dbReference>
<protein>
    <submittedName>
        <fullName evidence="4">Uncharacterized protein LOC106063598 isoform X1</fullName>
    </submittedName>
</protein>
<evidence type="ECO:0000259" key="2">
    <source>
        <dbReference type="PROSITE" id="PS50238"/>
    </source>
</evidence>
<gene>
    <name evidence="4" type="primary">LOC106063598</name>
</gene>
<dbReference type="PANTHER" id="PTHR45808:SF2">
    <property type="entry name" value="RHO GTPASE-ACTIVATING PROTEIN 68F"/>
    <property type="match status" value="1"/>
</dbReference>
<dbReference type="GeneID" id="106063598"/>
<feature type="compositionally biased region" description="Basic and acidic residues" evidence="1">
    <location>
        <begin position="128"/>
        <end position="145"/>
    </location>
</feature>
<dbReference type="Gene3D" id="1.10.555.10">
    <property type="entry name" value="Rho GTPase activation protein"/>
    <property type="match status" value="1"/>
</dbReference>
<dbReference type="InterPro" id="IPR008936">
    <property type="entry name" value="Rho_GTPase_activation_prot"/>
</dbReference>
<dbReference type="AlphaFoldDB" id="A0A9W3AKK6"/>
<feature type="compositionally biased region" description="Polar residues" evidence="1">
    <location>
        <begin position="835"/>
        <end position="854"/>
    </location>
</feature>
<feature type="region of interest" description="Disordered" evidence="1">
    <location>
        <begin position="834"/>
        <end position="916"/>
    </location>
</feature>
<dbReference type="GO" id="GO:0007264">
    <property type="term" value="P:small GTPase-mediated signal transduction"/>
    <property type="evidence" value="ECO:0007669"/>
    <property type="project" value="TreeGrafter"/>
</dbReference>
<accession>A0A9W3AKK6</accession>
<feature type="domain" description="Rho-GAP" evidence="2">
    <location>
        <begin position="1016"/>
        <end position="1202"/>
    </location>
</feature>
<dbReference type="SUPFAM" id="SSF48350">
    <property type="entry name" value="GTPase activation domain, GAP"/>
    <property type="match status" value="1"/>
</dbReference>
<proteinExistence type="predicted"/>
<dbReference type="GO" id="GO:2001136">
    <property type="term" value="P:negative regulation of endocytic recycling"/>
    <property type="evidence" value="ECO:0007669"/>
    <property type="project" value="TreeGrafter"/>
</dbReference>
<name>A0A9W3AKK6_BIOGL</name>
<evidence type="ECO:0000313" key="3">
    <source>
        <dbReference type="Proteomes" id="UP001165740"/>
    </source>
</evidence>
<feature type="compositionally biased region" description="Basic and acidic residues" evidence="1">
    <location>
        <begin position="361"/>
        <end position="371"/>
    </location>
</feature>
<feature type="compositionally biased region" description="Low complexity" evidence="1">
    <location>
        <begin position="193"/>
        <end position="202"/>
    </location>
</feature>
<dbReference type="SMART" id="SM00324">
    <property type="entry name" value="RhoGAP"/>
    <property type="match status" value="1"/>
</dbReference>
<feature type="compositionally biased region" description="Basic and acidic residues" evidence="1">
    <location>
        <begin position="383"/>
        <end position="392"/>
    </location>
</feature>
<sequence length="1204" mass="132988">MFSMFSGHICNANSTNGFPTPGRLKKSASGDSGGSFDMVESCDTEMNQSDDQCPPIDPTQSQSNEDQCPPIDPTQSQSNEDQCPPTPKTRLKVCVPDPSMLVRSSLDSGGSFDLETTAQDDPFSLRLQRPEKESTLPTRDDGLSSLSDKKFLTFSKKSSPCLIYRSNTDVSAIFSKIAKERRQGKETMKPLETTDSSTSRSDSWNKEKSDSDVGITHLGHEKPEEITREETRTETKFKLMEGSHDNRDGTYLPGQKCEDSDTRIPGVDYLQVVDGNRVDLVSDKYLQRNEQRDMTSCMPLDCSDLQQGQIKSGAGDKDVNKTYLEKCVQKEDACDNATEEVTFIPRVDEEGGRWARSLEEMELQDDCKDSSRSGNGEEEDVDTRERTSNEEQVCKHAEDVSHQYGHLWAIPSERRGRSASDVLPSYRVKCALDSGLIPTLFPLQTISPTLDVSTIENALGQNDMSPTNTETQPISDCDHLEGYVDVIEISQDDPEHCVDIPSHMQLPILCGLSQSYSNDSFLPSCQSLDARRTSVDSLEDKNGFDSMIDSNIASRMNDSISSISCDIDDCHWSKLDAAHRLGDQSPSSSKDYFSCASSFSVGRSSLDLAEFSLAHSFTSDSEVAVENDTLSPESGVSHSPVRVKRDFGAWRLLSSFEEGFDIKQLSPESLSLDASSLEDRMFNPPVPSASLTKSTEFNDSSLELIETRERSYSESKPSPDTLQRHIPFMTNASLSDIYTNPADLKASSVSNIPSTISRSFKLNLVQTTAPLVSGSSGSPSPVVPNVKVGSRGTKWKGLKTAILRISSPGKNFQLSNLFNSSKCSYNLAQAAPRAQDTTSPAQTAASAMDTTSPDQAAAKAIDTTSPNQAAPRTLDTTPPSKERRRKKSHQPTISSSPATPSTPPMTYKVQADPPSESPAHFLVKRVRSLSVDNILSAPYGGHFTSGGPVTPDTYPSLGDITRLSKVYYGDRAYICYRGALIPLEAIFDAQKVEKNKFYSHDGNTVREVKKAQQFGLSLQDLKKNTGKIIPAPVEDTIEFLKSSAGDEVEGLFRRCARVSTMKEVQEKYDDGERVDFNTYDDPHLAAAILKKFLRELQEPLLTFDLFEPITRIHYLEASKQLTEVQRILQDELPEDNYIILKFVFQFLQQVVSKSDINHMTAENVATVFGPNIAWPKGQANLASVEQAVKFALILLQNFDEVFLR</sequence>